<dbReference type="EMBL" id="CP014859">
    <property type="protein sequence ID" value="AOS65673.1"/>
    <property type="molecule type" value="Genomic_DNA"/>
</dbReference>
<proteinExistence type="predicted"/>
<name>A0AAC9HUF9_9PSEU</name>
<accession>A0AAC9HUF9</accession>
<evidence type="ECO:0000313" key="2">
    <source>
        <dbReference type="Proteomes" id="UP000095210"/>
    </source>
</evidence>
<evidence type="ECO:0008006" key="3">
    <source>
        <dbReference type="Google" id="ProtNLM"/>
    </source>
</evidence>
<dbReference type="AlphaFoldDB" id="A0AAC9HUF9"/>
<evidence type="ECO:0000313" key="1">
    <source>
        <dbReference type="EMBL" id="AOS65673.1"/>
    </source>
</evidence>
<dbReference type="KEGG" id="ahm:TL08_24475"/>
<organism evidence="1 2">
    <name type="scientific">Actinoalloteichus hymeniacidonis</name>
    <dbReference type="NCBI Taxonomy" id="340345"/>
    <lineage>
        <taxon>Bacteria</taxon>
        <taxon>Bacillati</taxon>
        <taxon>Actinomycetota</taxon>
        <taxon>Actinomycetes</taxon>
        <taxon>Pseudonocardiales</taxon>
        <taxon>Pseudonocardiaceae</taxon>
        <taxon>Actinoalloteichus</taxon>
    </lineage>
</organism>
<protein>
    <recommendedName>
        <fullName evidence="3">SH3 domain-containing protein</fullName>
    </recommendedName>
</protein>
<reference evidence="2" key="1">
    <citation type="submission" date="2016-03" db="EMBL/GenBank/DDBJ databases">
        <title>Complete genome sequence of the type strain Actinoalloteichus hymeniacidonis DSM 45092.</title>
        <authorList>
            <person name="Schaffert L."/>
            <person name="Albersmeier A."/>
            <person name="Winkler A."/>
            <person name="Kalinowski J."/>
            <person name="Zotchev S."/>
            <person name="Ruckert C."/>
        </authorList>
    </citation>
    <scope>NUCLEOTIDE SEQUENCE [LARGE SCALE GENOMIC DNA]</scope>
    <source>
        <strain evidence="2">HPA177(T) (DSM 45092(T))</strain>
    </source>
</reference>
<dbReference type="Proteomes" id="UP000095210">
    <property type="component" value="Chromosome"/>
</dbReference>
<gene>
    <name evidence="1" type="ORF">TL08_24475</name>
</gene>
<sequence>MRFPLYIWTRSKAGEGTSGERGEMPKRTLIIIVAAAIGIAYLVDRQDATEADVTIKTPLFGTPCDFEVIDERVPVHSGPGPDQPVIGELTSGMLLGAHQVEQDGYRQLGRDRWARIDALRHIDGELCR</sequence>
<keyword evidence="2" id="KW-1185">Reference proteome</keyword>